<evidence type="ECO:0000256" key="1">
    <source>
        <dbReference type="ARBA" id="ARBA00004123"/>
    </source>
</evidence>
<feature type="compositionally biased region" description="Basic and acidic residues" evidence="6">
    <location>
        <begin position="178"/>
        <end position="197"/>
    </location>
</feature>
<reference evidence="7" key="1">
    <citation type="submission" date="2020-12" db="EMBL/GenBank/DDBJ databases">
        <title>Metabolic potential, ecology and presence of endohyphal bacteria is reflected in genomic diversity of Mucoromycotina.</title>
        <authorList>
            <person name="Muszewska A."/>
            <person name="Okrasinska A."/>
            <person name="Steczkiewicz K."/>
            <person name="Drgas O."/>
            <person name="Orlowska M."/>
            <person name="Perlinska-Lenart U."/>
            <person name="Aleksandrzak-Piekarczyk T."/>
            <person name="Szatraj K."/>
            <person name="Zielenkiewicz U."/>
            <person name="Pilsyk S."/>
            <person name="Malc E."/>
            <person name="Mieczkowski P."/>
            <person name="Kruszewska J.S."/>
            <person name="Biernat P."/>
            <person name="Pawlowska J."/>
        </authorList>
    </citation>
    <scope>NUCLEOTIDE SEQUENCE</scope>
    <source>
        <strain evidence="7">WA0000051536</strain>
    </source>
</reference>
<proteinExistence type="inferred from homology"/>
<dbReference type="AlphaFoldDB" id="A0A8H7Q8D3"/>
<keyword evidence="5" id="KW-0131">Cell cycle</keyword>
<keyword evidence="4" id="KW-0539">Nucleus</keyword>
<dbReference type="GO" id="GO:0003697">
    <property type="term" value="F:single-stranded DNA binding"/>
    <property type="evidence" value="ECO:0007669"/>
    <property type="project" value="TreeGrafter"/>
</dbReference>
<dbReference type="OrthoDB" id="10258882at2759"/>
<dbReference type="Pfam" id="PF02724">
    <property type="entry name" value="CDC45"/>
    <property type="match status" value="1"/>
</dbReference>
<evidence type="ECO:0000256" key="2">
    <source>
        <dbReference type="ARBA" id="ARBA00010727"/>
    </source>
</evidence>
<keyword evidence="3" id="KW-0235">DNA replication</keyword>
<evidence type="ECO:0008006" key="9">
    <source>
        <dbReference type="Google" id="ProtNLM"/>
    </source>
</evidence>
<protein>
    <recommendedName>
        <fullName evidence="9">Cell division control protein 45</fullName>
    </recommendedName>
</protein>
<evidence type="ECO:0000256" key="4">
    <source>
        <dbReference type="ARBA" id="ARBA00023242"/>
    </source>
</evidence>
<dbReference type="Proteomes" id="UP000612746">
    <property type="component" value="Unassembled WGS sequence"/>
</dbReference>
<evidence type="ECO:0000256" key="5">
    <source>
        <dbReference type="ARBA" id="ARBA00023306"/>
    </source>
</evidence>
<evidence type="ECO:0000313" key="8">
    <source>
        <dbReference type="Proteomes" id="UP000612746"/>
    </source>
</evidence>
<dbReference type="GO" id="GO:0031261">
    <property type="term" value="C:DNA replication preinitiation complex"/>
    <property type="evidence" value="ECO:0007669"/>
    <property type="project" value="TreeGrafter"/>
</dbReference>
<comment type="similarity">
    <text evidence="2">Belongs to the CDC45 family.</text>
</comment>
<keyword evidence="8" id="KW-1185">Reference proteome</keyword>
<dbReference type="GO" id="GO:1902977">
    <property type="term" value="P:mitotic DNA replication preinitiation complex assembly"/>
    <property type="evidence" value="ECO:0007669"/>
    <property type="project" value="TreeGrafter"/>
</dbReference>
<dbReference type="PANTHER" id="PTHR10507:SF0">
    <property type="entry name" value="CELL DIVISION CONTROL PROTEIN 45 HOMOLOG"/>
    <property type="match status" value="1"/>
</dbReference>
<feature type="compositionally biased region" description="Basic and acidic residues" evidence="6">
    <location>
        <begin position="445"/>
        <end position="456"/>
    </location>
</feature>
<feature type="compositionally biased region" description="Acidic residues" evidence="6">
    <location>
        <begin position="150"/>
        <end position="177"/>
    </location>
</feature>
<sequence>MVRIYKSRWHEAYEKIKQDSLEGNCIVFVASDVDALCACKILQTLLKGDFIPHKIVPVSSYSDLKEANTELVQTDDELRTIIMINCGGMVDTTLFIDPPVNVTMYIIDSHRPLNLDNMFSSTQVAVFDDNEDEAHMKELSEAYENVTYDSSDDEDEGSSEEESEDEENEKDDDETDDGGERSRLESDRPRQRRRLNEDESNSAKAKRTKAKNSRLKIAQYYSSGMYYSQSVAGIVYTLANQLDRTTNDLLWFAITGVTSQFITEHIDSPIYLDQLRTFMDDVARFNLPQDSSSQTIDTAIKFEDEYRFMLYRHWSLYDSMFHSGYVASKLGVWKEFGKKRLNNMFAKMGFSLYQCQQVFTHMDMDLKKILRSKIDSVAPLYGLTDICFPSFSRSYGWRGQTSASDAVYSLSALLETSPEVAHRLGETVEWNNGEQWGTDPEEADKETTSGEPETPRPKKAKNRWWLQNFYTAYDALDSTFLPLSIEGMQRGLGLCMKLQRVIVQQGTAMIEKKSVKTLRTFRLAIIKDGPDISLFTHPLTLSKLALFLVDAYREYGKRNLPFVIGTLNEEQGSYLVVGVTGAPTFGDVANKMTIAHSHFGAAFQDAVKRTKAHVKHDSFETSVMEIRQDDLENFIENLHLGA</sequence>
<evidence type="ECO:0000256" key="6">
    <source>
        <dbReference type="SAM" id="MobiDB-lite"/>
    </source>
</evidence>
<dbReference type="EMBL" id="JAEPRA010000002">
    <property type="protein sequence ID" value="KAG2187902.1"/>
    <property type="molecule type" value="Genomic_DNA"/>
</dbReference>
<comment type="caution">
    <text evidence="7">The sequence shown here is derived from an EMBL/GenBank/DDBJ whole genome shotgun (WGS) entry which is preliminary data.</text>
</comment>
<feature type="region of interest" description="Disordered" evidence="6">
    <location>
        <begin position="143"/>
        <end position="210"/>
    </location>
</feature>
<comment type="subcellular location">
    <subcellularLocation>
        <location evidence="1">Nucleus</location>
    </subcellularLocation>
</comment>
<dbReference type="GO" id="GO:0003688">
    <property type="term" value="F:DNA replication origin binding"/>
    <property type="evidence" value="ECO:0007669"/>
    <property type="project" value="TreeGrafter"/>
</dbReference>
<dbReference type="GO" id="GO:0000727">
    <property type="term" value="P:double-strand break repair via break-induced replication"/>
    <property type="evidence" value="ECO:0007669"/>
    <property type="project" value="TreeGrafter"/>
</dbReference>
<evidence type="ECO:0000256" key="3">
    <source>
        <dbReference type="ARBA" id="ARBA00022705"/>
    </source>
</evidence>
<dbReference type="InterPro" id="IPR003874">
    <property type="entry name" value="CDC45"/>
</dbReference>
<name>A0A8H7Q8D3_9FUNG</name>
<evidence type="ECO:0000313" key="7">
    <source>
        <dbReference type="EMBL" id="KAG2187902.1"/>
    </source>
</evidence>
<dbReference type="GO" id="GO:0006270">
    <property type="term" value="P:DNA replication initiation"/>
    <property type="evidence" value="ECO:0007669"/>
    <property type="project" value="InterPro"/>
</dbReference>
<feature type="region of interest" description="Disordered" evidence="6">
    <location>
        <begin position="431"/>
        <end position="459"/>
    </location>
</feature>
<gene>
    <name evidence="7" type="ORF">INT44_000652</name>
</gene>
<accession>A0A8H7Q8D3</accession>
<dbReference type="PANTHER" id="PTHR10507">
    <property type="entry name" value="CDC45-RELATED PROTEIN"/>
    <property type="match status" value="1"/>
</dbReference>
<organism evidence="7 8">
    <name type="scientific">Umbelopsis vinacea</name>
    <dbReference type="NCBI Taxonomy" id="44442"/>
    <lineage>
        <taxon>Eukaryota</taxon>
        <taxon>Fungi</taxon>
        <taxon>Fungi incertae sedis</taxon>
        <taxon>Mucoromycota</taxon>
        <taxon>Mucoromycotina</taxon>
        <taxon>Umbelopsidomycetes</taxon>
        <taxon>Umbelopsidales</taxon>
        <taxon>Umbelopsidaceae</taxon>
        <taxon>Umbelopsis</taxon>
    </lineage>
</organism>
<dbReference type="GO" id="GO:0003682">
    <property type="term" value="F:chromatin binding"/>
    <property type="evidence" value="ECO:0007669"/>
    <property type="project" value="TreeGrafter"/>
</dbReference>